<feature type="region of interest" description="Disordered" evidence="1">
    <location>
        <begin position="92"/>
        <end position="127"/>
    </location>
</feature>
<reference evidence="2" key="3">
    <citation type="submission" date="2006-01" db="EMBL/GenBank/DDBJ databases">
        <authorList>
            <person name="Buell R."/>
        </authorList>
    </citation>
    <scope>NUCLEOTIDE SEQUENCE</scope>
</reference>
<proteinExistence type="predicted"/>
<sequence>MPPDPKPPNIAATAATAAASPPAGSGGGEGATAATVAPRIRRHRATTRPPPPLLPPSGLQSWQREGAPTVCHRLLPSRHLPLLHLHAIRRHHASPPAPAGFGGGEGAAIPPASAGPVPPSSPGCGST</sequence>
<organism evidence="2">
    <name type="scientific">Oryza sativa subsp. japonica</name>
    <name type="common">Rice</name>
    <dbReference type="NCBI Taxonomy" id="39947"/>
    <lineage>
        <taxon>Eukaryota</taxon>
        <taxon>Viridiplantae</taxon>
        <taxon>Streptophyta</taxon>
        <taxon>Embryophyta</taxon>
        <taxon>Tracheophyta</taxon>
        <taxon>Spermatophyta</taxon>
        <taxon>Magnoliopsida</taxon>
        <taxon>Liliopsida</taxon>
        <taxon>Poales</taxon>
        <taxon>Poaceae</taxon>
        <taxon>BOP clade</taxon>
        <taxon>Oryzoideae</taxon>
        <taxon>Oryzeae</taxon>
        <taxon>Oryzinae</taxon>
        <taxon>Oryza</taxon>
        <taxon>Oryza sativa</taxon>
    </lineage>
</organism>
<reference evidence="2" key="2">
    <citation type="submission" date="2005-04" db="EMBL/GenBank/DDBJ databases">
        <authorList>
            <person name="Buell C.R."/>
            <person name="Wing R.A."/>
            <person name="McCombie W.A."/>
            <person name="Ouyang S."/>
        </authorList>
    </citation>
    <scope>NUCLEOTIDE SEQUENCE</scope>
</reference>
<gene>
    <name evidence="2" type="ordered locus">LOC_Os12g11070</name>
</gene>
<evidence type="ECO:0000313" key="2">
    <source>
        <dbReference type="EMBL" id="ABA96736.1"/>
    </source>
</evidence>
<evidence type="ECO:0000256" key="1">
    <source>
        <dbReference type="SAM" id="MobiDB-lite"/>
    </source>
</evidence>
<reference evidence="2" key="1">
    <citation type="journal article" date="2005" name="BMC Biol.">
        <title>The sequence of rice chromosomes 11 and 12, rich in disease resistance genes and recent gene duplications.</title>
        <authorList>
            <consortium name="The rice chromosomes 11 and 12 sequencing consortia"/>
        </authorList>
    </citation>
    <scope>NUCLEOTIDE SEQUENCE [LARGE SCALE GENOMIC DNA]</scope>
</reference>
<feature type="region of interest" description="Disordered" evidence="1">
    <location>
        <begin position="1"/>
        <end position="65"/>
    </location>
</feature>
<name>Q2QVZ9_ORYSJ</name>
<accession>Q2QVZ9</accession>
<protein>
    <submittedName>
        <fullName evidence="2">Uncharacterized protein</fullName>
    </submittedName>
</protein>
<dbReference type="AlphaFoldDB" id="Q2QVZ9"/>
<feature type="compositionally biased region" description="Low complexity" evidence="1">
    <location>
        <begin position="11"/>
        <end position="23"/>
    </location>
</feature>
<dbReference type="EMBL" id="DP000011">
    <property type="protein sequence ID" value="ABA96736.1"/>
    <property type="molecule type" value="Genomic_DNA"/>
</dbReference>